<feature type="compositionally biased region" description="Low complexity" evidence="1">
    <location>
        <begin position="160"/>
        <end position="176"/>
    </location>
</feature>
<comment type="caution">
    <text evidence="2">The sequence shown here is derived from an EMBL/GenBank/DDBJ whole genome shotgun (WGS) entry which is preliminary data.</text>
</comment>
<feature type="compositionally biased region" description="Pro residues" evidence="1">
    <location>
        <begin position="324"/>
        <end position="342"/>
    </location>
</feature>
<feature type="compositionally biased region" description="Polar residues" evidence="1">
    <location>
        <begin position="71"/>
        <end position="83"/>
    </location>
</feature>
<evidence type="ECO:0000256" key="1">
    <source>
        <dbReference type="SAM" id="MobiDB-lite"/>
    </source>
</evidence>
<protein>
    <submittedName>
        <fullName evidence="2">Uncharacterized protein</fullName>
    </submittedName>
</protein>
<feature type="compositionally biased region" description="Acidic residues" evidence="1">
    <location>
        <begin position="205"/>
        <end position="224"/>
    </location>
</feature>
<dbReference type="Proteomes" id="UP000308549">
    <property type="component" value="Unassembled WGS sequence"/>
</dbReference>
<dbReference type="EMBL" id="NAJL01000050">
    <property type="protein sequence ID" value="TKA23834.1"/>
    <property type="molecule type" value="Genomic_DNA"/>
</dbReference>
<feature type="compositionally biased region" description="Basic and acidic residues" evidence="1">
    <location>
        <begin position="86"/>
        <end position="98"/>
    </location>
</feature>
<sequence length="565" mass="60725">MSQDLFAAFGSPTEKPTASNNDTFTAPSSQFSSQPQQFAAVQKPDTESDDDFGDFEDASANVAVPSAASGWRTQGIKTATSPYQPEKSKPDPKAKEQPKSPGRHPFAGAMDVLFAADDDDDYNAGADDLGDLSTNPEAAVAYSKRVIANQQEQQPKRTLPPAAAKPPAKAEAVAQKPEPRSPNKLRKKSGYVPAKDPNVLFDAENLSEQDGEDTDEFGDFEETEPTQRSNMQGTGRHRSDDAATSSHPAIDLLGLDDSPAPLPAFQPNKQSRPDPKASVRPPVTTSEVAKVEDDAWDDFEETSTSTPRPSLPPNAPKPTNQPATPYPPATPPKPSNPSLLPPTNIPPPAILLSIIPTILAAAEQALFTPLSRLDPKQKHNLLSHPATHAFLTNHLTTSQALAHIIAGRKQRWKRDQFLAQSMRIGPAAAGPGGRKTGMKLTGVDKSEAAKEEREVLEAVRLWRSQAGKLRSAVSGAAAGAGPQGKKLGTVPEIAEVMHVRALKAGEGGLIAAQACGLCGLKREERVVKVDEVVEDSFGEWWVQGVGMHLVCLRFWEEYKGRLRSR</sequence>
<keyword evidence="3" id="KW-1185">Reference proteome</keyword>
<feature type="compositionally biased region" description="Acidic residues" evidence="1">
    <location>
        <begin position="47"/>
        <end position="57"/>
    </location>
</feature>
<accession>A0A4U0TP78</accession>
<dbReference type="PANTHER" id="PTHR42084:SF1">
    <property type="entry name" value="SERINE_THREONINE-PROTEIN KINASE PPK6"/>
    <property type="match status" value="1"/>
</dbReference>
<dbReference type="AlphaFoldDB" id="A0A4U0TP78"/>
<evidence type="ECO:0000313" key="2">
    <source>
        <dbReference type="EMBL" id="TKA23834.1"/>
    </source>
</evidence>
<reference evidence="2 3" key="1">
    <citation type="submission" date="2017-03" db="EMBL/GenBank/DDBJ databases">
        <title>Genomes of endolithic fungi from Antarctica.</title>
        <authorList>
            <person name="Coleine C."/>
            <person name="Masonjones S."/>
            <person name="Stajich J.E."/>
        </authorList>
    </citation>
    <scope>NUCLEOTIDE SEQUENCE [LARGE SCALE GENOMIC DNA]</scope>
    <source>
        <strain evidence="2 3">CCFEE 6315</strain>
    </source>
</reference>
<dbReference type="PANTHER" id="PTHR42084">
    <property type="entry name" value="YALI0E26631P"/>
    <property type="match status" value="1"/>
</dbReference>
<feature type="compositionally biased region" description="Low complexity" evidence="1">
    <location>
        <begin position="58"/>
        <end position="69"/>
    </location>
</feature>
<dbReference type="OrthoDB" id="5420391at2759"/>
<feature type="region of interest" description="Disordered" evidence="1">
    <location>
        <begin position="425"/>
        <end position="446"/>
    </location>
</feature>
<organism evidence="2 3">
    <name type="scientific">Salinomyces thailandicus</name>
    <dbReference type="NCBI Taxonomy" id="706561"/>
    <lineage>
        <taxon>Eukaryota</taxon>
        <taxon>Fungi</taxon>
        <taxon>Dikarya</taxon>
        <taxon>Ascomycota</taxon>
        <taxon>Pezizomycotina</taxon>
        <taxon>Dothideomycetes</taxon>
        <taxon>Dothideomycetidae</taxon>
        <taxon>Mycosphaerellales</taxon>
        <taxon>Teratosphaeriaceae</taxon>
        <taxon>Salinomyces</taxon>
    </lineage>
</organism>
<name>A0A4U0TP78_9PEZI</name>
<feature type="region of interest" description="Disordered" evidence="1">
    <location>
        <begin position="1"/>
        <end position="342"/>
    </location>
</feature>
<gene>
    <name evidence="2" type="ORF">B0A50_06969</name>
</gene>
<evidence type="ECO:0000313" key="3">
    <source>
        <dbReference type="Proteomes" id="UP000308549"/>
    </source>
</evidence>
<feature type="compositionally biased region" description="Low complexity" evidence="1">
    <location>
        <begin position="23"/>
        <end position="40"/>
    </location>
</feature>
<proteinExistence type="predicted"/>